<evidence type="ECO:0000313" key="4">
    <source>
        <dbReference type="EMBL" id="GGB32231.1"/>
    </source>
</evidence>
<organism evidence="4 5">
    <name type="scientific">Lentibacillus populi</name>
    <dbReference type="NCBI Taxonomy" id="1827502"/>
    <lineage>
        <taxon>Bacteria</taxon>
        <taxon>Bacillati</taxon>
        <taxon>Bacillota</taxon>
        <taxon>Bacilli</taxon>
        <taxon>Bacillales</taxon>
        <taxon>Bacillaceae</taxon>
        <taxon>Lentibacillus</taxon>
    </lineage>
</organism>
<dbReference type="Gene3D" id="3.40.50.620">
    <property type="entry name" value="HUPs"/>
    <property type="match status" value="1"/>
</dbReference>
<dbReference type="RefSeq" id="WP_188724667.1">
    <property type="nucleotide sequence ID" value="NZ_BMJD01000003.1"/>
</dbReference>
<evidence type="ECO:0000259" key="3">
    <source>
        <dbReference type="Pfam" id="PF02698"/>
    </source>
</evidence>
<reference evidence="4" key="1">
    <citation type="journal article" date="2014" name="Int. J. Syst. Evol. Microbiol.">
        <title>Complete genome sequence of Corynebacterium casei LMG S-19264T (=DSM 44701T), isolated from a smear-ripened cheese.</title>
        <authorList>
            <consortium name="US DOE Joint Genome Institute (JGI-PGF)"/>
            <person name="Walter F."/>
            <person name="Albersmeier A."/>
            <person name="Kalinowski J."/>
            <person name="Ruckert C."/>
        </authorList>
    </citation>
    <scope>NUCLEOTIDE SEQUENCE</scope>
    <source>
        <strain evidence="4">CGMCC 1.15454</strain>
    </source>
</reference>
<dbReference type="CDD" id="cd06259">
    <property type="entry name" value="YdcF-like"/>
    <property type="match status" value="1"/>
</dbReference>
<dbReference type="SUPFAM" id="SSF48452">
    <property type="entry name" value="TPR-like"/>
    <property type="match status" value="1"/>
</dbReference>
<name>A0A9W5X444_9BACI</name>
<dbReference type="InterPro" id="IPR014729">
    <property type="entry name" value="Rossmann-like_a/b/a_fold"/>
</dbReference>
<dbReference type="Pfam" id="PF14559">
    <property type="entry name" value="TPR_19"/>
    <property type="match status" value="1"/>
</dbReference>
<sequence length="396" mass="45496">MGKRMIRLITIFFLFFGLVACTNDETSQTKDKGKELSSNNTAEQTSEEVEQSPEELFNKVKNNSPTSERIKALEDIAMHYYWYGGDVKKAEKDVFKGITLHGDYDVVEEAFRQASKIDPYNLDLKYSLASAHILQKEIPEALDTYQQILAFDNNQFNARLLYAIYSKVQGNDKEFESNFDELIKMNKEKADLYKKRIELVEQIKEEPFNKAVPDDLSKKHHAFVVLGYALSDEGEMQDTLKERLKVAKKAADTYPNSKIIVSGGVPKKGNTEADVMFDWLTEQGIDKDRIIKEDLATDTVENALFSMDIAEQENIEDITLITSASHMRRALVIFNEIDQMHEKINNETPDRQISNIVYMDYDSDEEAKKVTKDEELVVYRDLMRASGIWSFPGLQR</sequence>
<feature type="signal peptide" evidence="2">
    <location>
        <begin position="1"/>
        <end position="20"/>
    </location>
</feature>
<dbReference type="InterPro" id="IPR003848">
    <property type="entry name" value="DUF218"/>
</dbReference>
<feature type="region of interest" description="Disordered" evidence="1">
    <location>
        <begin position="27"/>
        <end position="61"/>
    </location>
</feature>
<dbReference type="InterPro" id="IPR011990">
    <property type="entry name" value="TPR-like_helical_dom_sf"/>
</dbReference>
<dbReference type="AlphaFoldDB" id="A0A9W5X444"/>
<gene>
    <name evidence="4" type="ORF">GCM10011409_07030</name>
</gene>
<proteinExistence type="predicted"/>
<evidence type="ECO:0000256" key="2">
    <source>
        <dbReference type="SAM" id="SignalP"/>
    </source>
</evidence>
<keyword evidence="5" id="KW-1185">Reference proteome</keyword>
<dbReference type="Proteomes" id="UP000621492">
    <property type="component" value="Unassembled WGS sequence"/>
</dbReference>
<dbReference type="PROSITE" id="PS51257">
    <property type="entry name" value="PROKAR_LIPOPROTEIN"/>
    <property type="match status" value="1"/>
</dbReference>
<dbReference type="EMBL" id="BMJD01000003">
    <property type="protein sequence ID" value="GGB32231.1"/>
    <property type="molecule type" value="Genomic_DNA"/>
</dbReference>
<comment type="caution">
    <text evidence="4">The sequence shown here is derived from an EMBL/GenBank/DDBJ whole genome shotgun (WGS) entry which is preliminary data.</text>
</comment>
<dbReference type="InterPro" id="IPR051599">
    <property type="entry name" value="Cell_Envelope_Assoc"/>
</dbReference>
<evidence type="ECO:0000313" key="5">
    <source>
        <dbReference type="Proteomes" id="UP000621492"/>
    </source>
</evidence>
<dbReference type="Pfam" id="PF02698">
    <property type="entry name" value="DUF218"/>
    <property type="match status" value="1"/>
</dbReference>
<evidence type="ECO:0000256" key="1">
    <source>
        <dbReference type="SAM" id="MobiDB-lite"/>
    </source>
</evidence>
<dbReference type="GO" id="GO:0005886">
    <property type="term" value="C:plasma membrane"/>
    <property type="evidence" value="ECO:0007669"/>
    <property type="project" value="TreeGrafter"/>
</dbReference>
<dbReference type="GO" id="GO:0000270">
    <property type="term" value="P:peptidoglycan metabolic process"/>
    <property type="evidence" value="ECO:0007669"/>
    <property type="project" value="TreeGrafter"/>
</dbReference>
<feature type="chain" id="PRO_5040944312" evidence="2">
    <location>
        <begin position="21"/>
        <end position="396"/>
    </location>
</feature>
<dbReference type="PANTHER" id="PTHR30336">
    <property type="entry name" value="INNER MEMBRANE PROTEIN, PROBABLE PERMEASE"/>
    <property type="match status" value="1"/>
</dbReference>
<accession>A0A9W5X444</accession>
<dbReference type="Gene3D" id="1.25.40.10">
    <property type="entry name" value="Tetratricopeptide repeat domain"/>
    <property type="match status" value="1"/>
</dbReference>
<dbReference type="PANTHER" id="PTHR30336:SF4">
    <property type="entry name" value="ENVELOPE BIOGENESIS FACTOR ELYC"/>
    <property type="match status" value="1"/>
</dbReference>
<reference evidence="4" key="2">
    <citation type="submission" date="2020-09" db="EMBL/GenBank/DDBJ databases">
        <authorList>
            <person name="Sun Q."/>
            <person name="Zhou Y."/>
        </authorList>
    </citation>
    <scope>NUCLEOTIDE SEQUENCE</scope>
    <source>
        <strain evidence="4">CGMCC 1.15454</strain>
    </source>
</reference>
<protein>
    <submittedName>
        <fullName evidence="4">Transporter</fullName>
    </submittedName>
</protein>
<keyword evidence="2" id="KW-0732">Signal</keyword>
<dbReference type="GO" id="GO:0043164">
    <property type="term" value="P:Gram-negative-bacterium-type cell wall biogenesis"/>
    <property type="evidence" value="ECO:0007669"/>
    <property type="project" value="TreeGrafter"/>
</dbReference>
<feature type="domain" description="DUF218" evidence="3">
    <location>
        <begin position="222"/>
        <end position="337"/>
    </location>
</feature>